<dbReference type="InterPro" id="IPR001563">
    <property type="entry name" value="Peptidase_S10"/>
</dbReference>
<dbReference type="EnsemblMetazoa" id="Aqu2.1.42188_001">
    <property type="protein sequence ID" value="Aqu2.1.42188_001"/>
    <property type="gene ID" value="Aqu2.1.42188"/>
</dbReference>
<dbReference type="PROSITE" id="PS00131">
    <property type="entry name" value="CARBOXYPEPT_SER_SER"/>
    <property type="match status" value="1"/>
</dbReference>
<keyword evidence="9" id="KW-1185">Reference proteome</keyword>
<evidence type="ECO:0000256" key="7">
    <source>
        <dbReference type="RuleBase" id="RU361156"/>
    </source>
</evidence>
<sequence>MASVLQLIIFVLTLSLLAQISHSLQYVPRTLLSPQEGDDPGDPLILTPYVVSGDVDKAKSLSQVNGIGSFPSYSGYFTVDDKNNGNMFFWFFPSQDGAADAPVALWLQGGPGGSSMFGLFVENGPLAVDANGKMYERKVTWNQHYHMLYIDNPVGTGFSFTNSSAGLSTNEEQVADNLYNALVQFFLIFSEYLKNPFYITGESYAGKYIPALGYKIHISNPGALVQINLVGLALGDALIDPEHIVPGYADLLYNIGMADINESTFIKSCTDKAVGYIQNKQFKDAFDVFDTLLNGDIYPYPTYFYNVTGTTNYFNYLLLKAPADFNYFYQFLNAESTRKAIHVGNTKFNDGGTDVEIALINDIMDTQVDNFVTLLENYKILLYNGQLDIIVGAPLTENFMQQLKWSGQSDYLNSAKTVWRLNGTTVGYVRQVGGTFQQVVIRNAGHILPYDQPEVALAMLQNFVNLQPNN</sequence>
<dbReference type="STRING" id="400682.A0A1X7VRZ8"/>
<keyword evidence="6" id="KW-0325">Glycoprotein</keyword>
<evidence type="ECO:0000256" key="5">
    <source>
        <dbReference type="ARBA" id="ARBA00022801"/>
    </source>
</evidence>
<dbReference type="PANTHER" id="PTHR11802">
    <property type="entry name" value="SERINE PROTEASE FAMILY S10 SERINE CARBOXYPEPTIDASE"/>
    <property type="match status" value="1"/>
</dbReference>
<dbReference type="PRINTS" id="PR00724">
    <property type="entry name" value="CRBOXYPTASEC"/>
</dbReference>
<dbReference type="eggNOG" id="KOG1282">
    <property type="taxonomic scope" value="Eukaryota"/>
</dbReference>
<dbReference type="GO" id="GO:0004185">
    <property type="term" value="F:serine-type carboxypeptidase activity"/>
    <property type="evidence" value="ECO:0007669"/>
    <property type="project" value="UniProtKB-UniRule"/>
</dbReference>
<dbReference type="InterPro" id="IPR029058">
    <property type="entry name" value="AB_hydrolase_fold"/>
</dbReference>
<evidence type="ECO:0000256" key="6">
    <source>
        <dbReference type="ARBA" id="ARBA00023180"/>
    </source>
</evidence>
<dbReference type="InterPro" id="IPR018202">
    <property type="entry name" value="Ser_caboxypep_ser_AS"/>
</dbReference>
<dbReference type="FunFam" id="3.40.50.1820:FF:000096">
    <property type="entry name" value="Carboxypeptidase vitellogenic-like"/>
    <property type="match status" value="1"/>
</dbReference>
<gene>
    <name evidence="8" type="primary">100641789</name>
</gene>
<accession>A0A1X7VRZ8</accession>
<keyword evidence="3 7" id="KW-0645">Protease</keyword>
<dbReference type="Gene3D" id="3.40.50.1820">
    <property type="entry name" value="alpha/beta hydrolase"/>
    <property type="match status" value="1"/>
</dbReference>
<dbReference type="EnsemblMetazoa" id="XM_011409505.2">
    <property type="protein sequence ID" value="XP_011407807.1"/>
    <property type="gene ID" value="LOC100641789"/>
</dbReference>
<feature type="chain" id="PRO_5010755727" description="Carboxypeptidase" evidence="7">
    <location>
        <begin position="24"/>
        <end position="470"/>
    </location>
</feature>
<organism evidence="8">
    <name type="scientific">Amphimedon queenslandica</name>
    <name type="common">Sponge</name>
    <dbReference type="NCBI Taxonomy" id="400682"/>
    <lineage>
        <taxon>Eukaryota</taxon>
        <taxon>Metazoa</taxon>
        <taxon>Porifera</taxon>
        <taxon>Demospongiae</taxon>
        <taxon>Heteroscleromorpha</taxon>
        <taxon>Haplosclerida</taxon>
        <taxon>Niphatidae</taxon>
        <taxon>Amphimedon</taxon>
    </lineage>
</organism>
<evidence type="ECO:0000313" key="8">
    <source>
        <dbReference type="EnsemblMetazoa" id="Aqu2.1.42188_001"/>
    </source>
</evidence>
<dbReference type="GO" id="GO:0006508">
    <property type="term" value="P:proteolysis"/>
    <property type="evidence" value="ECO:0007669"/>
    <property type="project" value="UniProtKB-KW"/>
</dbReference>
<dbReference type="InParanoid" id="A0A1X7VRZ8"/>
<evidence type="ECO:0000256" key="2">
    <source>
        <dbReference type="ARBA" id="ARBA00022645"/>
    </source>
</evidence>
<dbReference type="Pfam" id="PF00450">
    <property type="entry name" value="Peptidase_S10"/>
    <property type="match status" value="1"/>
</dbReference>
<evidence type="ECO:0000256" key="1">
    <source>
        <dbReference type="ARBA" id="ARBA00009431"/>
    </source>
</evidence>
<reference evidence="9" key="1">
    <citation type="journal article" date="2010" name="Nature">
        <title>The Amphimedon queenslandica genome and the evolution of animal complexity.</title>
        <authorList>
            <person name="Srivastava M."/>
            <person name="Simakov O."/>
            <person name="Chapman J."/>
            <person name="Fahey B."/>
            <person name="Gauthier M.E."/>
            <person name="Mitros T."/>
            <person name="Richards G.S."/>
            <person name="Conaco C."/>
            <person name="Dacre M."/>
            <person name="Hellsten U."/>
            <person name="Larroux C."/>
            <person name="Putnam N.H."/>
            <person name="Stanke M."/>
            <person name="Adamska M."/>
            <person name="Darling A."/>
            <person name="Degnan S.M."/>
            <person name="Oakley T.H."/>
            <person name="Plachetzki D.C."/>
            <person name="Zhai Y."/>
            <person name="Adamski M."/>
            <person name="Calcino A."/>
            <person name="Cummins S.F."/>
            <person name="Goodstein D.M."/>
            <person name="Harris C."/>
            <person name="Jackson D.J."/>
            <person name="Leys S.P."/>
            <person name="Shu S."/>
            <person name="Woodcroft B.J."/>
            <person name="Vervoort M."/>
            <person name="Kosik K.S."/>
            <person name="Manning G."/>
            <person name="Degnan B.M."/>
            <person name="Rokhsar D.S."/>
        </authorList>
    </citation>
    <scope>NUCLEOTIDE SEQUENCE [LARGE SCALE GENOMIC DNA]</scope>
</reference>
<proteinExistence type="inferred from homology"/>
<evidence type="ECO:0000256" key="3">
    <source>
        <dbReference type="ARBA" id="ARBA00022670"/>
    </source>
</evidence>
<evidence type="ECO:0000313" key="9">
    <source>
        <dbReference type="Proteomes" id="UP000007879"/>
    </source>
</evidence>
<name>A0A1X7VRZ8_AMPQE</name>
<dbReference type="AlphaFoldDB" id="A0A1X7VRZ8"/>
<dbReference type="KEGG" id="aqu:100641789"/>
<dbReference type="OrthoDB" id="443318at2759"/>
<evidence type="ECO:0000256" key="4">
    <source>
        <dbReference type="ARBA" id="ARBA00022729"/>
    </source>
</evidence>
<comment type="similarity">
    <text evidence="1 7">Belongs to the peptidase S10 family.</text>
</comment>
<feature type="signal peptide" evidence="7">
    <location>
        <begin position="1"/>
        <end position="23"/>
    </location>
</feature>
<dbReference type="PANTHER" id="PTHR11802:SF472">
    <property type="entry name" value="SERINE CARBOXYPEPTIDASE CPVL-RELATED"/>
    <property type="match status" value="1"/>
</dbReference>
<keyword evidence="5 7" id="KW-0378">Hydrolase</keyword>
<protein>
    <recommendedName>
        <fullName evidence="7">Carboxypeptidase</fullName>
        <ecNumber evidence="7">3.4.16.-</ecNumber>
    </recommendedName>
</protein>
<keyword evidence="4 7" id="KW-0732">Signal</keyword>
<reference evidence="8" key="2">
    <citation type="submission" date="2017-05" db="UniProtKB">
        <authorList>
            <consortium name="EnsemblMetazoa"/>
        </authorList>
    </citation>
    <scope>IDENTIFICATION</scope>
</reference>
<dbReference type="SUPFAM" id="SSF53474">
    <property type="entry name" value="alpha/beta-Hydrolases"/>
    <property type="match status" value="1"/>
</dbReference>
<dbReference type="Proteomes" id="UP000007879">
    <property type="component" value="Unassembled WGS sequence"/>
</dbReference>
<keyword evidence="2 7" id="KW-0121">Carboxypeptidase</keyword>
<dbReference type="EC" id="3.4.16.-" evidence="7"/>